<reference evidence="1 2" key="1">
    <citation type="journal article" date="2022" name="Int. J. Syst. Evol. Microbiol.">
        <title>Miniphocaeibacter halophilus sp. nov., an ammonium-tolerant acetate-producing bacterium isolated from a biogas system.</title>
        <authorList>
            <person name="Schnurer A."/>
            <person name="Singh A."/>
            <person name="Bi S."/>
            <person name="Qiao W."/>
            <person name="Westerholm M."/>
        </authorList>
    </citation>
    <scope>NUCLEOTIDE SEQUENCE [LARGE SCALE GENOMIC DNA]</scope>
    <source>
        <strain evidence="1 2">AMB_01</strain>
    </source>
</reference>
<keyword evidence="2" id="KW-1185">Reference proteome</keyword>
<keyword evidence="1" id="KW-0808">Transferase</keyword>
<name>A0AC61MV32_9FIRM</name>
<protein>
    <submittedName>
        <fullName evidence="1">Methyltransferase domain-containing protein</fullName>
    </submittedName>
</protein>
<accession>A0AC61MV32</accession>
<keyword evidence="1" id="KW-0489">Methyltransferase</keyword>
<evidence type="ECO:0000313" key="1">
    <source>
        <dbReference type="EMBL" id="QQK08534.1"/>
    </source>
</evidence>
<dbReference type="EMBL" id="CP066744">
    <property type="protein sequence ID" value="QQK08534.1"/>
    <property type="molecule type" value="Genomic_DNA"/>
</dbReference>
<dbReference type="Proteomes" id="UP000595814">
    <property type="component" value="Chromosome"/>
</dbReference>
<evidence type="ECO:0000313" key="2">
    <source>
        <dbReference type="Proteomes" id="UP000595814"/>
    </source>
</evidence>
<proteinExistence type="predicted"/>
<gene>
    <name evidence="1" type="ORF">JFY71_03070</name>
</gene>
<organism evidence="1 2">
    <name type="scientific">Miniphocaeibacter halophilus</name>
    <dbReference type="NCBI Taxonomy" id="2931922"/>
    <lineage>
        <taxon>Bacteria</taxon>
        <taxon>Bacillati</taxon>
        <taxon>Bacillota</taxon>
        <taxon>Tissierellia</taxon>
        <taxon>Tissierellales</taxon>
        <taxon>Peptoniphilaceae</taxon>
        <taxon>Miniphocaeibacter</taxon>
    </lineage>
</organism>
<sequence length="225" mass="25925">MGKIIFDEFYEGYDEWYTTKIGKFVDQIETDLLFNCLNPKPGMKILDIGCGTGNISYKLANLGCKVVGIDISKKMLDKAKSKYKGESVEFYNMSSYNIDFSDIYFDAAISMTAFEFIYEPRKAYNEIKRVTKNNGAIVIGTIQKGGEWEKFYSSNVFNETAYEKARFKTGEDIKRLDKNSFVKKEECLYISPTAREDEFNFKNELIEKEKGKIGGFVCVKFKKKN</sequence>